<reference evidence="5 6" key="1">
    <citation type="journal article" date="2023" name="Elife">
        <title>Identification of key yeast species and microbe-microbe interactions impacting larval growth of Drosophila in the wild.</title>
        <authorList>
            <person name="Mure A."/>
            <person name="Sugiura Y."/>
            <person name="Maeda R."/>
            <person name="Honda K."/>
            <person name="Sakurai N."/>
            <person name="Takahashi Y."/>
            <person name="Watada M."/>
            <person name="Katoh T."/>
            <person name="Gotoh A."/>
            <person name="Gotoh Y."/>
            <person name="Taniguchi I."/>
            <person name="Nakamura K."/>
            <person name="Hayashi T."/>
            <person name="Katayama T."/>
            <person name="Uemura T."/>
            <person name="Hattori Y."/>
        </authorList>
    </citation>
    <scope>NUCLEOTIDE SEQUENCE [LARGE SCALE GENOMIC DNA]</scope>
    <source>
        <strain evidence="5 6">SC-9</strain>
    </source>
</reference>
<dbReference type="PANTHER" id="PTHR13022:SF0">
    <property type="entry name" value="EUKARYOTIC TRANSLATION INITIATION FACTOR 3 SUBUNIT K"/>
    <property type="match status" value="1"/>
</dbReference>
<accession>A0AAV5QEC5</accession>
<dbReference type="GO" id="GO:0006446">
    <property type="term" value="P:regulation of translational initiation"/>
    <property type="evidence" value="ECO:0007669"/>
    <property type="project" value="InterPro"/>
</dbReference>
<dbReference type="PROSITE" id="PS50250">
    <property type="entry name" value="PCI"/>
    <property type="match status" value="1"/>
</dbReference>
<comment type="caution">
    <text evidence="5">The sequence shown here is derived from an EMBL/GenBank/DDBJ whole genome shotgun (WGS) entry which is preliminary data.</text>
</comment>
<evidence type="ECO:0000256" key="3">
    <source>
        <dbReference type="ARBA" id="ARBA00022917"/>
    </source>
</evidence>
<dbReference type="RefSeq" id="XP_064849765.1">
    <property type="nucleotide sequence ID" value="XM_064993693.1"/>
</dbReference>
<dbReference type="InterPro" id="IPR016020">
    <property type="entry name" value="Transl_init_fac_sub12_N_euk"/>
</dbReference>
<feature type="domain" description="PCI" evidence="4">
    <location>
        <begin position="47"/>
        <end position="242"/>
    </location>
</feature>
<keyword evidence="6" id="KW-1185">Reference proteome</keyword>
<evidence type="ECO:0000313" key="5">
    <source>
        <dbReference type="EMBL" id="GMM32765.1"/>
    </source>
</evidence>
<evidence type="ECO:0000313" key="6">
    <source>
        <dbReference type="Proteomes" id="UP001360560"/>
    </source>
</evidence>
<dbReference type="SUPFAM" id="SSF48371">
    <property type="entry name" value="ARM repeat"/>
    <property type="match status" value="1"/>
</dbReference>
<dbReference type="InterPro" id="IPR016024">
    <property type="entry name" value="ARM-type_fold"/>
</dbReference>
<dbReference type="InterPro" id="IPR009374">
    <property type="entry name" value="eIF3k"/>
</dbReference>
<dbReference type="Proteomes" id="UP001360560">
    <property type="component" value="Unassembled WGS sequence"/>
</dbReference>
<sequence>MDNTLVSVPVQRPSDINDILNSLKRYDVSVIKDLEDYLKVQCEQNFSDVNANLALLKLYELSSESLNDEREEATINILLLGLCNFYNIDFELYLHLLPVYVLADVTKFKDLSSEDSSIIQFCSYVNKLKELYVLLTSAKFTKFWSLLKTDDSYQDLVYDSYLADSFDSNIRNLIFNVVYKGYSNNNSQIKSKISSQLLQSYLNLNEADFGKFIESKKFFKINGDHVLINHDAHLIKNDDEEEQKHVSTNAHNSIISSENIKFEQLSRLIKESLEK</sequence>
<proteinExistence type="predicted"/>
<dbReference type="Pfam" id="PF10075">
    <property type="entry name" value="CSN8_PSD8_EIF3K"/>
    <property type="match status" value="1"/>
</dbReference>
<dbReference type="InterPro" id="IPR033464">
    <property type="entry name" value="CSN8_PSD8_EIF3K"/>
</dbReference>
<dbReference type="InterPro" id="IPR000717">
    <property type="entry name" value="PCI_dom"/>
</dbReference>
<keyword evidence="3" id="KW-0648">Protein biosynthesis</keyword>
<dbReference type="Gene3D" id="1.25.40.250">
    <property type="entry name" value="ARM repeat, domain 1"/>
    <property type="match status" value="1"/>
</dbReference>
<keyword evidence="1" id="KW-0963">Cytoplasm</keyword>
<dbReference type="GeneID" id="90070744"/>
<dbReference type="AlphaFoldDB" id="A0AAV5QEC5"/>
<dbReference type="GO" id="GO:0003743">
    <property type="term" value="F:translation initiation factor activity"/>
    <property type="evidence" value="ECO:0007669"/>
    <property type="project" value="UniProtKB-KW"/>
</dbReference>
<name>A0AAV5QEC5_9ASCO</name>
<dbReference type="EMBL" id="BTFZ01000001">
    <property type="protein sequence ID" value="GMM32765.1"/>
    <property type="molecule type" value="Genomic_DNA"/>
</dbReference>
<dbReference type="GO" id="GO:0043022">
    <property type="term" value="F:ribosome binding"/>
    <property type="evidence" value="ECO:0007669"/>
    <property type="project" value="InterPro"/>
</dbReference>
<keyword evidence="2" id="KW-0396">Initiation factor</keyword>
<dbReference type="GO" id="GO:0005852">
    <property type="term" value="C:eukaryotic translation initiation factor 3 complex"/>
    <property type="evidence" value="ECO:0007669"/>
    <property type="project" value="InterPro"/>
</dbReference>
<evidence type="ECO:0000256" key="1">
    <source>
        <dbReference type="ARBA" id="ARBA00022490"/>
    </source>
</evidence>
<evidence type="ECO:0000256" key="2">
    <source>
        <dbReference type="ARBA" id="ARBA00022540"/>
    </source>
</evidence>
<organism evidence="5 6">
    <name type="scientific">Saccharomycopsis crataegensis</name>
    <dbReference type="NCBI Taxonomy" id="43959"/>
    <lineage>
        <taxon>Eukaryota</taxon>
        <taxon>Fungi</taxon>
        <taxon>Dikarya</taxon>
        <taxon>Ascomycota</taxon>
        <taxon>Saccharomycotina</taxon>
        <taxon>Saccharomycetes</taxon>
        <taxon>Saccharomycopsidaceae</taxon>
        <taxon>Saccharomycopsis</taxon>
    </lineage>
</organism>
<dbReference type="PANTHER" id="PTHR13022">
    <property type="entry name" value="EUKARYOTIC TRANSLATION INITIATION FACTOR 3 SUBUNIT 11"/>
    <property type="match status" value="1"/>
</dbReference>
<gene>
    <name evidence="5" type="ORF">DASC09_000900</name>
</gene>
<evidence type="ECO:0000259" key="4">
    <source>
        <dbReference type="PROSITE" id="PS50250"/>
    </source>
</evidence>
<protein>
    <recommendedName>
        <fullName evidence="4">PCI domain-containing protein</fullName>
    </recommendedName>
</protein>